<keyword evidence="3" id="KW-1185">Reference proteome</keyword>
<name>A0A1Y2HT73_9FUNG</name>
<dbReference type="Proteomes" id="UP000193411">
    <property type="component" value="Unassembled WGS sequence"/>
</dbReference>
<feature type="region of interest" description="Disordered" evidence="1">
    <location>
        <begin position="47"/>
        <end position="69"/>
    </location>
</feature>
<gene>
    <name evidence="2" type="ORF">BCR44DRAFT_1431976</name>
</gene>
<reference evidence="2 3" key="1">
    <citation type="submission" date="2016-07" db="EMBL/GenBank/DDBJ databases">
        <title>Pervasive Adenine N6-methylation of Active Genes in Fungi.</title>
        <authorList>
            <consortium name="DOE Joint Genome Institute"/>
            <person name="Mondo S.J."/>
            <person name="Dannebaum R.O."/>
            <person name="Kuo R.C."/>
            <person name="Labutti K."/>
            <person name="Haridas S."/>
            <person name="Kuo A."/>
            <person name="Salamov A."/>
            <person name="Ahrendt S.R."/>
            <person name="Lipzen A."/>
            <person name="Sullivan W."/>
            <person name="Andreopoulos W.B."/>
            <person name="Clum A."/>
            <person name="Lindquist E."/>
            <person name="Daum C."/>
            <person name="Ramamoorthy G.K."/>
            <person name="Gryganskyi A."/>
            <person name="Culley D."/>
            <person name="Magnuson J.K."/>
            <person name="James T.Y."/>
            <person name="O'Malley M.A."/>
            <person name="Stajich J.E."/>
            <person name="Spatafora J.W."/>
            <person name="Visel A."/>
            <person name="Grigoriev I.V."/>
        </authorList>
    </citation>
    <scope>NUCLEOTIDE SEQUENCE [LARGE SCALE GENOMIC DNA]</scope>
    <source>
        <strain evidence="2 3">PL171</strain>
    </source>
</reference>
<evidence type="ECO:0000313" key="2">
    <source>
        <dbReference type="EMBL" id="ORZ36913.1"/>
    </source>
</evidence>
<evidence type="ECO:0000313" key="3">
    <source>
        <dbReference type="Proteomes" id="UP000193411"/>
    </source>
</evidence>
<protein>
    <submittedName>
        <fullName evidence="2">Uncharacterized protein</fullName>
    </submittedName>
</protein>
<dbReference type="EMBL" id="MCFL01000015">
    <property type="protein sequence ID" value="ORZ36913.1"/>
    <property type="molecule type" value="Genomic_DNA"/>
</dbReference>
<comment type="caution">
    <text evidence="2">The sequence shown here is derived from an EMBL/GenBank/DDBJ whole genome shotgun (WGS) entry which is preliminary data.</text>
</comment>
<dbReference type="AlphaFoldDB" id="A0A1Y2HT73"/>
<accession>A0A1Y2HT73</accession>
<sequence length="69" mass="7688">MYCAILAIGTNINVGTMRQPSRQMDQQKVPGGGRWRDVKQLICETMQQANSKPASKEGRTTENVEHAKV</sequence>
<proteinExistence type="predicted"/>
<evidence type="ECO:0000256" key="1">
    <source>
        <dbReference type="SAM" id="MobiDB-lite"/>
    </source>
</evidence>
<organism evidence="2 3">
    <name type="scientific">Catenaria anguillulae PL171</name>
    <dbReference type="NCBI Taxonomy" id="765915"/>
    <lineage>
        <taxon>Eukaryota</taxon>
        <taxon>Fungi</taxon>
        <taxon>Fungi incertae sedis</taxon>
        <taxon>Blastocladiomycota</taxon>
        <taxon>Blastocladiomycetes</taxon>
        <taxon>Blastocladiales</taxon>
        <taxon>Catenariaceae</taxon>
        <taxon>Catenaria</taxon>
    </lineage>
</organism>
<feature type="compositionally biased region" description="Basic and acidic residues" evidence="1">
    <location>
        <begin position="54"/>
        <end position="69"/>
    </location>
</feature>